<feature type="transmembrane region" description="Helical" evidence="6">
    <location>
        <begin position="642"/>
        <end position="665"/>
    </location>
</feature>
<feature type="compositionally biased region" description="Basic and acidic residues" evidence="5">
    <location>
        <begin position="51"/>
        <end position="63"/>
    </location>
</feature>
<dbReference type="InterPro" id="IPR036259">
    <property type="entry name" value="MFS_trans_sf"/>
</dbReference>
<proteinExistence type="predicted"/>
<evidence type="ECO:0000313" key="9">
    <source>
        <dbReference type="Proteomes" id="UP001305779"/>
    </source>
</evidence>
<gene>
    <name evidence="8" type="ORF">PRZ48_004435</name>
</gene>
<feature type="transmembrane region" description="Helical" evidence="6">
    <location>
        <begin position="169"/>
        <end position="185"/>
    </location>
</feature>
<evidence type="ECO:0000256" key="1">
    <source>
        <dbReference type="ARBA" id="ARBA00004141"/>
    </source>
</evidence>
<feature type="transmembrane region" description="Helical" evidence="6">
    <location>
        <begin position="539"/>
        <end position="557"/>
    </location>
</feature>
<feature type="transmembrane region" description="Helical" evidence="6">
    <location>
        <begin position="507"/>
        <end position="527"/>
    </location>
</feature>
<dbReference type="Gene3D" id="1.20.1250.20">
    <property type="entry name" value="MFS general substrate transporter like domains"/>
    <property type="match status" value="2"/>
</dbReference>
<feature type="region of interest" description="Disordered" evidence="5">
    <location>
        <begin position="1"/>
        <end position="91"/>
    </location>
</feature>
<feature type="transmembrane region" description="Helical" evidence="6">
    <location>
        <begin position="368"/>
        <end position="392"/>
    </location>
</feature>
<reference evidence="8 9" key="1">
    <citation type="journal article" date="2023" name="G3 (Bethesda)">
        <title>A chromosome-level genome assembly of Zasmidium syzygii isolated from banana leaves.</title>
        <authorList>
            <person name="van Westerhoven A.C."/>
            <person name="Mehrabi R."/>
            <person name="Talebi R."/>
            <person name="Steentjes M.B.F."/>
            <person name="Corcolon B."/>
            <person name="Chong P.A."/>
            <person name="Kema G.H.J."/>
            <person name="Seidl M.F."/>
        </authorList>
    </citation>
    <scope>NUCLEOTIDE SEQUENCE [LARGE SCALE GENOMIC DNA]</scope>
    <source>
        <strain evidence="8 9">P124</strain>
    </source>
</reference>
<dbReference type="PROSITE" id="PS50850">
    <property type="entry name" value="MFS"/>
    <property type="match status" value="1"/>
</dbReference>
<feature type="transmembrane region" description="Helical" evidence="6">
    <location>
        <begin position="329"/>
        <end position="348"/>
    </location>
</feature>
<accession>A0ABR0EQV3</accession>
<feature type="transmembrane region" description="Helical" evidence="6">
    <location>
        <begin position="438"/>
        <end position="460"/>
    </location>
</feature>
<feature type="transmembrane region" description="Helical" evidence="6">
    <location>
        <begin position="743"/>
        <end position="762"/>
    </location>
</feature>
<dbReference type="CDD" id="cd17323">
    <property type="entry name" value="MFS_Tpo1_MDR_like"/>
    <property type="match status" value="1"/>
</dbReference>
<organism evidence="8 9">
    <name type="scientific">Zasmidium cellare</name>
    <name type="common">Wine cellar mold</name>
    <name type="synonym">Racodium cellare</name>
    <dbReference type="NCBI Taxonomy" id="395010"/>
    <lineage>
        <taxon>Eukaryota</taxon>
        <taxon>Fungi</taxon>
        <taxon>Dikarya</taxon>
        <taxon>Ascomycota</taxon>
        <taxon>Pezizomycotina</taxon>
        <taxon>Dothideomycetes</taxon>
        <taxon>Dothideomycetidae</taxon>
        <taxon>Mycosphaerellales</taxon>
        <taxon>Mycosphaerellaceae</taxon>
        <taxon>Zasmidium</taxon>
    </lineage>
</organism>
<evidence type="ECO:0000256" key="2">
    <source>
        <dbReference type="ARBA" id="ARBA00022692"/>
    </source>
</evidence>
<feature type="transmembrane region" description="Helical" evidence="6">
    <location>
        <begin position="674"/>
        <end position="697"/>
    </location>
</feature>
<evidence type="ECO:0000256" key="4">
    <source>
        <dbReference type="ARBA" id="ARBA00023136"/>
    </source>
</evidence>
<keyword evidence="3 6" id="KW-1133">Transmembrane helix</keyword>
<sequence>MPHGPGQADSPIEKLEKIDTTNSHKPADLDPDAESILEAIEVGSSIDGEPDDKQENNDLEKAPTRASRASSRKSRRSVTTAQDWDGPDDPENPYNWSTWKKMRHFWPTAFLAFAVTVGSSLISPANQALQETFHISRTAAIVPLTVFVVGLGLGPLIAAPLSEMYGRTIVYKITAPIYILFLVGAGESKTFGSLVVCRFLAGVAGAPVLAVGAGTNADMFLPRNRAPATGTFIMMPFLGPSMGPLIGGFAVYFKNWQWTVWANIIIAGFAFLTCLPMSETYKKIVLQKRAKRHGLAPPPGPNARTWTYWKTLFSTTLIRPGHMLFTEPIVILFAIYNAFTFCVQFAFFPAFPLVFGGVYGFNIWQTGLAYLGLGIGVLLAALTAMLTDRFIYRKKHAKAQAEGKGQVAPEERLWAGMLGAIGLPVGLFWFGWTARSDIHYISPILAGIPFAWGNLALFLSASMYQIDVYGPLNGASAMAANGLLRYVLGGCFPLWTVQMYEAMGIGWATSLLGFICVLLLPIPYVFYKFGPGIRRSSRLAFSVAFVLFPAALVAMLQHLSFGWSVRVCGFIILGLMVPASSIIRPRLPARRTRFFLFDSFKDRQYQALLCAIFCHFVATFTPVFYLPTFAEQHGMSPQMSNYLIFGTLNTLLATTIATAITIFCWQAVHSHADIIVFAAVYGFLSGGIITGGMVAFASVPSDPRNVGTYLSMAFGIGGVATLISPPINGPLFTSHNGIVKVSVLNGVFLSAGAAFVLLAKLARGHRLLAKA</sequence>
<feature type="transmembrane region" description="Helical" evidence="6">
    <location>
        <begin position="258"/>
        <end position="278"/>
    </location>
</feature>
<comment type="caution">
    <text evidence="8">The sequence shown here is derived from an EMBL/GenBank/DDBJ whole genome shotgun (WGS) entry which is preliminary data.</text>
</comment>
<dbReference type="Pfam" id="PF07690">
    <property type="entry name" value="MFS_1"/>
    <property type="match status" value="1"/>
</dbReference>
<dbReference type="InterPro" id="IPR020846">
    <property type="entry name" value="MFS_dom"/>
</dbReference>
<dbReference type="PANTHER" id="PTHR23502:SF182">
    <property type="entry name" value="POLYAMINE TRANSPORTER, PUTATIVE-RELATED"/>
    <property type="match status" value="1"/>
</dbReference>
<evidence type="ECO:0000256" key="6">
    <source>
        <dbReference type="SAM" id="Phobius"/>
    </source>
</evidence>
<feature type="transmembrane region" description="Helical" evidence="6">
    <location>
        <begin position="709"/>
        <end position="731"/>
    </location>
</feature>
<dbReference type="SUPFAM" id="SSF103473">
    <property type="entry name" value="MFS general substrate transporter"/>
    <property type="match status" value="2"/>
</dbReference>
<dbReference type="InterPro" id="IPR011701">
    <property type="entry name" value="MFS"/>
</dbReference>
<feature type="transmembrane region" description="Helical" evidence="6">
    <location>
        <begin position="105"/>
        <end position="123"/>
    </location>
</feature>
<comment type="subcellular location">
    <subcellularLocation>
        <location evidence="1">Membrane</location>
        <topology evidence="1">Multi-pass membrane protein</topology>
    </subcellularLocation>
</comment>
<feature type="transmembrane region" description="Helical" evidence="6">
    <location>
        <begin position="232"/>
        <end position="252"/>
    </location>
</feature>
<keyword evidence="2 6" id="KW-0812">Transmembrane</keyword>
<dbReference type="Proteomes" id="UP001305779">
    <property type="component" value="Unassembled WGS sequence"/>
</dbReference>
<evidence type="ECO:0000259" key="7">
    <source>
        <dbReference type="PROSITE" id="PS50850"/>
    </source>
</evidence>
<feature type="transmembrane region" description="Helical" evidence="6">
    <location>
        <begin position="472"/>
        <end position="495"/>
    </location>
</feature>
<evidence type="ECO:0000256" key="5">
    <source>
        <dbReference type="SAM" id="MobiDB-lite"/>
    </source>
</evidence>
<dbReference type="EMBL" id="JAXOVC010000003">
    <property type="protein sequence ID" value="KAK4503520.1"/>
    <property type="molecule type" value="Genomic_DNA"/>
</dbReference>
<evidence type="ECO:0000256" key="3">
    <source>
        <dbReference type="ARBA" id="ARBA00022989"/>
    </source>
</evidence>
<dbReference type="PANTHER" id="PTHR23502">
    <property type="entry name" value="MAJOR FACILITATOR SUPERFAMILY"/>
    <property type="match status" value="1"/>
</dbReference>
<keyword evidence="9" id="KW-1185">Reference proteome</keyword>
<feature type="transmembrane region" description="Helical" evidence="6">
    <location>
        <begin position="605"/>
        <end position="630"/>
    </location>
</feature>
<feature type="domain" description="Major facilitator superfamily (MFS) profile" evidence="7">
    <location>
        <begin position="104"/>
        <end position="592"/>
    </location>
</feature>
<name>A0ABR0EQV3_ZASCE</name>
<feature type="transmembrane region" description="Helical" evidence="6">
    <location>
        <begin position="191"/>
        <end position="211"/>
    </location>
</feature>
<keyword evidence="4 6" id="KW-0472">Membrane</keyword>
<feature type="transmembrane region" description="Helical" evidence="6">
    <location>
        <begin position="413"/>
        <end position="432"/>
    </location>
</feature>
<feature type="transmembrane region" description="Helical" evidence="6">
    <location>
        <begin position="135"/>
        <end position="157"/>
    </location>
</feature>
<feature type="transmembrane region" description="Helical" evidence="6">
    <location>
        <begin position="563"/>
        <end position="584"/>
    </location>
</feature>
<evidence type="ECO:0000313" key="8">
    <source>
        <dbReference type="EMBL" id="KAK4503520.1"/>
    </source>
</evidence>
<protein>
    <recommendedName>
        <fullName evidence="7">Major facilitator superfamily (MFS) profile domain-containing protein</fullName>
    </recommendedName>
</protein>